<dbReference type="InterPro" id="IPR008258">
    <property type="entry name" value="Transglycosylase_SLT_dom_1"/>
</dbReference>
<organism evidence="2">
    <name type="scientific">marine sediment metagenome</name>
    <dbReference type="NCBI Taxonomy" id="412755"/>
    <lineage>
        <taxon>unclassified sequences</taxon>
        <taxon>metagenomes</taxon>
        <taxon>ecological metagenomes</taxon>
    </lineage>
</organism>
<sequence length="254" mass="28758">MAVKITQGCQEREREIREFIEEHSNIFDIDPNLVRALITQESRFKAEAVSPTGAYGLGQFTGIGARQVQNIAAMSDCPDSLELDTFAKQDASQPDVGIKAICATLWWLFNKKYGRVEDKRVQLEAVLTFYNSGGRPAALVVKHGGHDKALPFIEEMPSRYKSQSERYAPEVALWYIAWHELLKPQTTPIQTKLPHDPFIREDHTSLDVRYRALIESLRLLGAEDDDVDVMIDIREGATEVTLIVPGEFFSHVRN</sequence>
<dbReference type="AlphaFoldDB" id="A0A0F9NZU2"/>
<comment type="caution">
    <text evidence="2">The sequence shown here is derived from an EMBL/GenBank/DDBJ whole genome shotgun (WGS) entry which is preliminary data.</text>
</comment>
<evidence type="ECO:0000259" key="1">
    <source>
        <dbReference type="Pfam" id="PF01464"/>
    </source>
</evidence>
<dbReference type="InterPro" id="IPR023346">
    <property type="entry name" value="Lysozyme-like_dom_sf"/>
</dbReference>
<reference evidence="2" key="1">
    <citation type="journal article" date="2015" name="Nature">
        <title>Complex archaea that bridge the gap between prokaryotes and eukaryotes.</title>
        <authorList>
            <person name="Spang A."/>
            <person name="Saw J.H."/>
            <person name="Jorgensen S.L."/>
            <person name="Zaremba-Niedzwiedzka K."/>
            <person name="Martijn J."/>
            <person name="Lind A.E."/>
            <person name="van Eijk R."/>
            <person name="Schleper C."/>
            <person name="Guy L."/>
            <person name="Ettema T.J."/>
        </authorList>
    </citation>
    <scope>NUCLEOTIDE SEQUENCE</scope>
</reference>
<name>A0A0F9NZU2_9ZZZZ</name>
<protein>
    <recommendedName>
        <fullName evidence="1">Transglycosylase SLT domain-containing protein</fullName>
    </recommendedName>
</protein>
<gene>
    <name evidence="2" type="ORF">LCGC14_1199380</name>
</gene>
<dbReference type="Gene3D" id="1.10.530.10">
    <property type="match status" value="1"/>
</dbReference>
<dbReference type="EMBL" id="LAZR01006154">
    <property type="protein sequence ID" value="KKM94330.1"/>
    <property type="molecule type" value="Genomic_DNA"/>
</dbReference>
<proteinExistence type="predicted"/>
<dbReference type="SUPFAM" id="SSF53955">
    <property type="entry name" value="Lysozyme-like"/>
    <property type="match status" value="1"/>
</dbReference>
<feature type="domain" description="Transglycosylase SLT" evidence="1">
    <location>
        <begin position="20"/>
        <end position="136"/>
    </location>
</feature>
<evidence type="ECO:0000313" key="2">
    <source>
        <dbReference type="EMBL" id="KKM94330.1"/>
    </source>
</evidence>
<accession>A0A0F9NZU2</accession>
<dbReference type="Pfam" id="PF01464">
    <property type="entry name" value="SLT"/>
    <property type="match status" value="1"/>
</dbReference>